<dbReference type="BioCyc" id="CBUR1055526:G10QW-448-MONOMER"/>
<dbReference type="InterPro" id="IPR018165">
    <property type="entry name" value="Ala-tRNA-synth_IIc_core"/>
</dbReference>
<keyword evidence="5" id="KW-0862">Zinc</keyword>
<comment type="caution">
    <text evidence="8">The sequence shown here is derived from an EMBL/GenBank/DDBJ whole genome shotgun (WGS) entry which is preliminary data.</text>
</comment>
<dbReference type="EMBL" id="CAFE01000231">
    <property type="protein sequence ID" value="CCD39907.1"/>
    <property type="molecule type" value="Genomic_DNA"/>
</dbReference>
<dbReference type="InterPro" id="IPR018164">
    <property type="entry name" value="Ala-tRNA-synth_IIc_N"/>
</dbReference>
<dbReference type="Gene3D" id="2.40.30.130">
    <property type="match status" value="1"/>
</dbReference>
<evidence type="ECO:0000313" key="8">
    <source>
        <dbReference type="EMBL" id="CCD39907.1"/>
    </source>
</evidence>
<dbReference type="SMART" id="SM00863">
    <property type="entry name" value="tRNA_SAD"/>
    <property type="match status" value="1"/>
</dbReference>
<dbReference type="SUPFAM" id="SSF50447">
    <property type="entry name" value="Translation proteins"/>
    <property type="match status" value="1"/>
</dbReference>
<accession>G4MFH8</accession>
<evidence type="ECO:0000256" key="3">
    <source>
        <dbReference type="ARBA" id="ARBA00017959"/>
    </source>
</evidence>
<keyword evidence="4" id="KW-0479">Metal-binding</keyword>
<dbReference type="InterPro" id="IPR051335">
    <property type="entry name" value="Alanyl-tRNA_Editing_Enzymes"/>
</dbReference>
<name>G4MFH8_9BURK</name>
<sequence length="266" mass="29443">MLHHVRSKALAMRRSRIQPGSKIMSTRALFREDAYLTRCEAIVTVIDEQGIHLDQTVFYPPGGGQAGDAGRLTLADGTSIAIADTRKAKFEGATPDDAVHVPALDQEEALAQMKVGDRVSVEIDWARRYRHMRLHTASHLICAVLPYPVDGCSITTDYARLDLATVEPIERETVEAKLNELIGGAHDVHTEWITDDEMAERPELVRTMSVKPPMGLGCVRLLRIENVDLQPCGGTHVRNTGELGGLRIAKLEKKSARTRRLVLELP</sequence>
<dbReference type="GO" id="GO:0002161">
    <property type="term" value="F:aminoacyl-tRNA deacylase activity"/>
    <property type="evidence" value="ECO:0007669"/>
    <property type="project" value="UniProtKB-ARBA"/>
</dbReference>
<keyword evidence="9" id="KW-1185">Reference proteome</keyword>
<evidence type="ECO:0000256" key="4">
    <source>
        <dbReference type="ARBA" id="ARBA00022723"/>
    </source>
</evidence>
<evidence type="ECO:0000256" key="1">
    <source>
        <dbReference type="ARBA" id="ARBA00001947"/>
    </source>
</evidence>
<dbReference type="Pfam" id="PF01411">
    <property type="entry name" value="tRNA-synt_2c"/>
    <property type="match status" value="1"/>
</dbReference>
<keyword evidence="8" id="KW-0436">Ligase</keyword>
<gene>
    <name evidence="8" type="ORF">BKIR_c6_3028</name>
</gene>
<feature type="domain" description="Alanyl-transfer RNA synthetases family profile" evidence="7">
    <location>
        <begin position="28"/>
        <end position="261"/>
    </location>
</feature>
<dbReference type="InterPro" id="IPR009000">
    <property type="entry name" value="Transl_B-barrel_sf"/>
</dbReference>
<dbReference type="AlphaFoldDB" id="G4MFH8"/>
<dbReference type="GO" id="GO:0003676">
    <property type="term" value="F:nucleic acid binding"/>
    <property type="evidence" value="ECO:0007669"/>
    <property type="project" value="InterPro"/>
</dbReference>
<dbReference type="GO" id="GO:0005524">
    <property type="term" value="F:ATP binding"/>
    <property type="evidence" value="ECO:0007669"/>
    <property type="project" value="InterPro"/>
</dbReference>
<evidence type="ECO:0000313" key="9">
    <source>
        <dbReference type="Proteomes" id="UP000003511"/>
    </source>
</evidence>
<evidence type="ECO:0000256" key="6">
    <source>
        <dbReference type="ARBA" id="ARBA00032577"/>
    </source>
</evidence>
<dbReference type="PANTHER" id="PTHR43462">
    <property type="entry name" value="ALANYL-TRNA EDITING PROTEIN"/>
    <property type="match status" value="1"/>
</dbReference>
<dbReference type="InterPro" id="IPR018163">
    <property type="entry name" value="Thr/Ala-tRNA-synth_IIc_edit"/>
</dbReference>
<dbReference type="GO" id="GO:0004813">
    <property type="term" value="F:alanine-tRNA ligase activity"/>
    <property type="evidence" value="ECO:0007669"/>
    <property type="project" value="InterPro"/>
</dbReference>
<reference evidence="8 9" key="2">
    <citation type="submission" date="2011-10" db="EMBL/GenBank/DDBJ databases">
        <title>Draft genome sequence of Candidatus Burkholderia kirkii.</title>
        <authorList>
            <person name="Carlier A.L."/>
            <person name="Eberl L."/>
        </authorList>
    </citation>
    <scope>NUCLEOTIDE SEQUENCE [LARGE SCALE GENOMIC DNA]</scope>
    <source>
        <strain evidence="8 9">UZHbot1</strain>
    </source>
</reference>
<evidence type="ECO:0000256" key="5">
    <source>
        <dbReference type="ARBA" id="ARBA00022833"/>
    </source>
</evidence>
<proteinExistence type="predicted"/>
<protein>
    <recommendedName>
        <fullName evidence="3">Alanine--tRNA ligase</fullName>
    </recommendedName>
    <alternativeName>
        <fullName evidence="6">Alanyl-tRNA synthetase</fullName>
    </alternativeName>
</protein>
<dbReference type="Gene3D" id="3.30.980.10">
    <property type="entry name" value="Threonyl-trna Synthetase, Chain A, domain 2"/>
    <property type="match status" value="1"/>
</dbReference>
<evidence type="ECO:0000256" key="2">
    <source>
        <dbReference type="ARBA" id="ARBA00004496"/>
    </source>
</evidence>
<comment type="cofactor">
    <cofactor evidence="1">
        <name>Zn(2+)</name>
        <dbReference type="ChEBI" id="CHEBI:29105"/>
    </cofactor>
</comment>
<dbReference type="PANTHER" id="PTHR43462:SF1">
    <property type="entry name" value="ALANYL-TRNA EDITING PROTEIN AARSD1"/>
    <property type="match status" value="1"/>
</dbReference>
<organism evidence="8 9">
    <name type="scientific">Candidatus Paraburkholderia kirkii UZHbot1</name>
    <dbReference type="NCBI Taxonomy" id="1055526"/>
    <lineage>
        <taxon>Bacteria</taxon>
        <taxon>Pseudomonadati</taxon>
        <taxon>Pseudomonadota</taxon>
        <taxon>Betaproteobacteria</taxon>
        <taxon>Burkholderiales</taxon>
        <taxon>Burkholderiaceae</taxon>
        <taxon>Paraburkholderia</taxon>
    </lineage>
</organism>
<dbReference type="InterPro" id="IPR012947">
    <property type="entry name" value="tRNA_SAD"/>
</dbReference>
<dbReference type="SUPFAM" id="SSF55186">
    <property type="entry name" value="ThrRS/AlaRS common domain"/>
    <property type="match status" value="1"/>
</dbReference>
<dbReference type="GO" id="GO:0006419">
    <property type="term" value="P:alanyl-tRNA aminoacylation"/>
    <property type="evidence" value="ECO:0007669"/>
    <property type="project" value="InterPro"/>
</dbReference>
<dbReference type="PROSITE" id="PS50860">
    <property type="entry name" value="AA_TRNA_LIGASE_II_ALA"/>
    <property type="match status" value="1"/>
</dbReference>
<evidence type="ECO:0000259" key="7">
    <source>
        <dbReference type="PROSITE" id="PS50860"/>
    </source>
</evidence>
<reference evidence="8 9" key="1">
    <citation type="submission" date="2011-09" db="EMBL/GenBank/DDBJ databases">
        <authorList>
            <person name="Carlier A."/>
        </authorList>
    </citation>
    <scope>NUCLEOTIDE SEQUENCE [LARGE SCALE GENOMIC DNA]</scope>
    <source>
        <strain evidence="8 9">UZHbot1</strain>
    </source>
</reference>
<comment type="subcellular location">
    <subcellularLocation>
        <location evidence="2">Cytoplasm</location>
    </subcellularLocation>
</comment>
<dbReference type="Pfam" id="PF07973">
    <property type="entry name" value="tRNA_SAD"/>
    <property type="match status" value="1"/>
</dbReference>
<dbReference type="STRING" id="1055526.BKIR_c6_3028"/>
<dbReference type="Proteomes" id="UP000003511">
    <property type="component" value="Unassembled WGS sequence"/>
</dbReference>
<dbReference type="GO" id="GO:0046872">
    <property type="term" value="F:metal ion binding"/>
    <property type="evidence" value="ECO:0007669"/>
    <property type="project" value="UniProtKB-KW"/>
</dbReference>
<dbReference type="HOGENOM" id="CLU_004485_3_2_4"/>
<keyword evidence="8" id="KW-0030">Aminoacyl-tRNA synthetase</keyword>
<dbReference type="GO" id="GO:0005737">
    <property type="term" value="C:cytoplasm"/>
    <property type="evidence" value="ECO:0007669"/>
    <property type="project" value="UniProtKB-SubCell"/>
</dbReference>